<dbReference type="PIRSF" id="PIRSF031924">
    <property type="entry name" value="Pi-irrepressible_AP"/>
    <property type="match status" value="1"/>
</dbReference>
<evidence type="ECO:0000256" key="1">
    <source>
        <dbReference type="ARBA" id="ARBA00022553"/>
    </source>
</evidence>
<gene>
    <name evidence="7" type="ORF">HQ865_03030</name>
</gene>
<dbReference type="PANTHER" id="PTHR10151:SF120">
    <property type="entry name" value="BIS(5'-ADENOSYL)-TRIPHOSPHATASE"/>
    <property type="match status" value="1"/>
</dbReference>
<dbReference type="AlphaFoldDB" id="A0A7D4TKK0"/>
<keyword evidence="2" id="KW-0479">Metal-binding</keyword>
<evidence type="ECO:0000313" key="8">
    <source>
        <dbReference type="Proteomes" id="UP000505355"/>
    </source>
</evidence>
<evidence type="ECO:0000256" key="3">
    <source>
        <dbReference type="ARBA" id="ARBA00022729"/>
    </source>
</evidence>
<dbReference type="KEGG" id="mmab:HQ865_03030"/>
<proteinExistence type="predicted"/>
<dbReference type="Gene3D" id="3.30.1360.150">
    <property type="match status" value="1"/>
</dbReference>
<dbReference type="NCBIfam" id="NF042991">
    <property type="entry name" value="alk_phos_PafA"/>
    <property type="match status" value="1"/>
</dbReference>
<name>A0A7D4TKK0_9SPHI</name>
<dbReference type="Gene3D" id="3.40.720.10">
    <property type="entry name" value="Alkaline Phosphatase, subunit A"/>
    <property type="match status" value="1"/>
</dbReference>
<dbReference type="Proteomes" id="UP000505355">
    <property type="component" value="Chromosome"/>
</dbReference>
<dbReference type="SUPFAM" id="SSF53649">
    <property type="entry name" value="Alkaline phosphatase-like"/>
    <property type="match status" value="1"/>
</dbReference>
<feature type="binding site" evidence="5">
    <location>
        <begin position="171"/>
        <end position="173"/>
    </location>
    <ligand>
        <name>substrate</name>
    </ligand>
</feature>
<feature type="active site" description="Phosphothreonine intermediate" evidence="4">
    <location>
        <position position="89"/>
    </location>
</feature>
<keyword evidence="3 6" id="KW-0732">Signal</keyword>
<accession>A0A7D4TKK0</accession>
<dbReference type="PANTHER" id="PTHR10151">
    <property type="entry name" value="ECTONUCLEOTIDE PYROPHOSPHATASE/PHOSPHODIESTERASE"/>
    <property type="match status" value="1"/>
</dbReference>
<organism evidence="7 8">
    <name type="scientific">Mucilaginibacter mali</name>
    <dbReference type="NCBI Taxonomy" id="2740462"/>
    <lineage>
        <taxon>Bacteria</taxon>
        <taxon>Pseudomonadati</taxon>
        <taxon>Bacteroidota</taxon>
        <taxon>Sphingobacteriia</taxon>
        <taxon>Sphingobacteriales</taxon>
        <taxon>Sphingobacteriaceae</taxon>
        <taxon>Mucilaginibacter</taxon>
    </lineage>
</organism>
<dbReference type="InterPro" id="IPR017850">
    <property type="entry name" value="Alkaline_phosphatase_core_sf"/>
</dbReference>
<dbReference type="CDD" id="cd16016">
    <property type="entry name" value="AP-SPAP"/>
    <property type="match status" value="1"/>
</dbReference>
<dbReference type="RefSeq" id="WP_173413472.1">
    <property type="nucleotide sequence ID" value="NZ_CP054139.1"/>
</dbReference>
<evidence type="ECO:0000313" key="7">
    <source>
        <dbReference type="EMBL" id="QKJ28773.1"/>
    </source>
</evidence>
<sequence>MVQNKNRRLKIIALLSLQFITCATFAQSKATAGNTLKRPKLVVGIVVDQMRWDYLYRYYDRYSNGGFKRLMNEGFRCENDYINYLPSATAVGHSAIFSGTVPAINGIAGNDWVDQLSGKALYCVTDTTVNGVGSDAEEGKRSPRNLLSTTMTDELRLATNFKSKVVGVSLKDRASILPAGHMPTGAFWFDDESARFITSTYYTKELPAWVKKFNDANEPEKLVANGWNTLYPINTYAQSTEDNVRWEGRFAGETSTAFPHKVADAYKARHTTIRSTPFGNTLTLDFAKAAIEAYQLGSNGVTDFLTINCASTDYVGHMYGPNAIEVEDTYLRLDKDLADFFANLDNKLGKGNYTIFLTADHGASHSIEFNKEHNIPAGAWNPATFATKLNQMLKARFKEDKLVISITEYQVNFNIPFITRQKLDYTAIKQAAVDMLKDEPTVLFVADMARLNDASIPETVRTMMINGYNYKRSGAVMIIPTSGWFQGGATGTSHGEWNAYDTHIPLLFMGWGIKHGVTYDKTYTTDVASTISALLHIQVPSGNIGTPISAVFSGAENSVSSATKPKTAK</sequence>
<protein>
    <submittedName>
        <fullName evidence="7">Alkaline phosphatase family protein</fullName>
    </submittedName>
</protein>
<keyword evidence="8" id="KW-1185">Reference proteome</keyword>
<feature type="signal peptide" evidence="6">
    <location>
        <begin position="1"/>
        <end position="26"/>
    </location>
</feature>
<dbReference type="InterPro" id="IPR026263">
    <property type="entry name" value="Alkaline_phosphatase_prok"/>
</dbReference>
<dbReference type="InterPro" id="IPR002591">
    <property type="entry name" value="Phosphodiest/P_Trfase"/>
</dbReference>
<dbReference type="GO" id="GO:0004035">
    <property type="term" value="F:alkaline phosphatase activity"/>
    <property type="evidence" value="ECO:0007669"/>
    <property type="project" value="InterPro"/>
</dbReference>
<evidence type="ECO:0000256" key="2">
    <source>
        <dbReference type="ARBA" id="ARBA00022723"/>
    </source>
</evidence>
<evidence type="ECO:0000256" key="4">
    <source>
        <dbReference type="PIRSR" id="PIRSR031924-50"/>
    </source>
</evidence>
<keyword evidence="1 4" id="KW-0597">Phosphoprotein</keyword>
<feature type="binding site" evidence="5">
    <location>
        <position position="110"/>
    </location>
    <ligand>
        <name>substrate</name>
    </ligand>
</feature>
<reference evidence="7 8" key="1">
    <citation type="submission" date="2020-05" db="EMBL/GenBank/DDBJ databases">
        <title>Mucilaginibacter mali sp. nov.</title>
        <authorList>
            <person name="Kim H.S."/>
            <person name="Lee K.C."/>
            <person name="Suh M.K."/>
            <person name="Kim J.-S."/>
            <person name="Han K.-I."/>
            <person name="Eom M.K."/>
            <person name="Shin Y.K."/>
            <person name="Lee J.-S."/>
        </authorList>
    </citation>
    <scope>NUCLEOTIDE SEQUENCE [LARGE SCALE GENOMIC DNA]</scope>
    <source>
        <strain evidence="7 8">G2-14</strain>
    </source>
</reference>
<evidence type="ECO:0000256" key="6">
    <source>
        <dbReference type="SAM" id="SignalP"/>
    </source>
</evidence>
<dbReference type="GO" id="GO:0046872">
    <property type="term" value="F:metal ion binding"/>
    <property type="evidence" value="ECO:0007669"/>
    <property type="project" value="UniProtKB-KW"/>
</dbReference>
<feature type="chain" id="PRO_5029005296" evidence="6">
    <location>
        <begin position="27"/>
        <end position="569"/>
    </location>
</feature>
<dbReference type="Pfam" id="PF01663">
    <property type="entry name" value="Phosphodiest"/>
    <property type="match status" value="1"/>
</dbReference>
<dbReference type="EMBL" id="CP054139">
    <property type="protein sequence ID" value="QKJ28773.1"/>
    <property type="molecule type" value="Genomic_DNA"/>
</dbReference>
<evidence type="ECO:0000256" key="5">
    <source>
        <dbReference type="PIRSR" id="PIRSR031924-51"/>
    </source>
</evidence>